<name>A0ABQ1V912_9BACT</name>
<comment type="caution">
    <text evidence="2">The sequence shown here is derived from an EMBL/GenBank/DDBJ whole genome shotgun (WGS) entry which is preliminary data.</text>
</comment>
<evidence type="ECO:0000313" key="2">
    <source>
        <dbReference type="EMBL" id="GGF44032.1"/>
    </source>
</evidence>
<protein>
    <recommendedName>
        <fullName evidence="1">Transposase IS66 central domain-containing protein</fullName>
    </recommendedName>
</protein>
<organism evidence="2 3">
    <name type="scientific">Echinicola rosea</name>
    <dbReference type="NCBI Taxonomy" id="1807691"/>
    <lineage>
        <taxon>Bacteria</taxon>
        <taxon>Pseudomonadati</taxon>
        <taxon>Bacteroidota</taxon>
        <taxon>Cytophagia</taxon>
        <taxon>Cytophagales</taxon>
        <taxon>Cyclobacteriaceae</taxon>
        <taxon>Echinicola</taxon>
    </lineage>
</organism>
<feature type="domain" description="Transposase IS66 central" evidence="1">
    <location>
        <begin position="4"/>
        <end position="120"/>
    </location>
</feature>
<gene>
    <name evidence="2" type="ORF">GCM10011339_35660</name>
</gene>
<dbReference type="InterPro" id="IPR004291">
    <property type="entry name" value="Transposase_IS66_central"/>
</dbReference>
<dbReference type="EMBL" id="BMIU01000021">
    <property type="protein sequence ID" value="GGF44032.1"/>
    <property type="molecule type" value="Genomic_DNA"/>
</dbReference>
<dbReference type="InterPro" id="IPR052344">
    <property type="entry name" value="Transposase-related"/>
</dbReference>
<accession>A0ABQ1V912</accession>
<dbReference type="Proteomes" id="UP000647339">
    <property type="component" value="Unassembled WGS sequence"/>
</dbReference>
<reference evidence="3" key="1">
    <citation type="journal article" date="2019" name="Int. J. Syst. Evol. Microbiol.">
        <title>The Global Catalogue of Microorganisms (GCM) 10K type strain sequencing project: providing services to taxonomists for standard genome sequencing and annotation.</title>
        <authorList>
            <consortium name="The Broad Institute Genomics Platform"/>
            <consortium name="The Broad Institute Genome Sequencing Center for Infectious Disease"/>
            <person name="Wu L."/>
            <person name="Ma J."/>
        </authorList>
    </citation>
    <scope>NUCLEOTIDE SEQUENCE [LARGE SCALE GENOMIC DNA]</scope>
    <source>
        <strain evidence="3">CGMCC 1.15407</strain>
    </source>
</reference>
<evidence type="ECO:0000259" key="1">
    <source>
        <dbReference type="Pfam" id="PF03050"/>
    </source>
</evidence>
<dbReference type="PANTHER" id="PTHR33678:SF1">
    <property type="entry name" value="BLL1576 PROTEIN"/>
    <property type="match status" value="1"/>
</dbReference>
<dbReference type="PANTHER" id="PTHR33678">
    <property type="entry name" value="BLL1576 PROTEIN"/>
    <property type="match status" value="1"/>
</dbReference>
<sequence length="172" mass="19990">MENKKLASEALGFIGKLYDVEKKAKKLNLSAEDRKKLRLDEALPVINKMSEWIKKQLPKALPKSGLRKALFYSANRWAELSNYLYDGELEIDNNLVEREIRSMVVGRKNYLFAGSHKAAQRTAMIYSFFGICKLHDVNPQQCLEHALRNIMTINHKNIRDLYPQNFNFTTRV</sequence>
<proteinExistence type="predicted"/>
<evidence type="ECO:0000313" key="3">
    <source>
        <dbReference type="Proteomes" id="UP000647339"/>
    </source>
</evidence>
<dbReference type="Pfam" id="PF03050">
    <property type="entry name" value="DDE_Tnp_IS66"/>
    <property type="match status" value="1"/>
</dbReference>
<keyword evidence="3" id="KW-1185">Reference proteome</keyword>